<dbReference type="InterPro" id="IPR014985">
    <property type="entry name" value="WbqC"/>
</dbReference>
<sequence>MRLGLMQPYFLPYIGYWQLINLVDHFIIYDDVQYIKQGWVNRNRYLNNRKPTFFTIPVSKGSMKDHMLDKKIQPQWHKKEADKFIKSLKQNYLKSDYAELIDFFEKIVLFQSSDMVEYLHNSITKVCELLDIDTKITFSSSLKRNMNLSGQKSVLDICKMVNANAYTNPIGGAEIYDKEYFEDSSVELSFIRAKPIEYSQLGKNKFVPYLSIIDMLFNCGIAGTKEYLTEYELL</sequence>
<comment type="caution">
    <text evidence="1">The sequence shown here is derived from an EMBL/GenBank/DDBJ whole genome shotgun (WGS) entry which is preliminary data.</text>
</comment>
<dbReference type="Proteomes" id="UP001209854">
    <property type="component" value="Unassembled WGS sequence"/>
</dbReference>
<evidence type="ECO:0000313" key="2">
    <source>
        <dbReference type="Proteomes" id="UP001209854"/>
    </source>
</evidence>
<name>A0ABT3MPU2_9GAMM</name>
<dbReference type="RefSeq" id="WP_262566446.1">
    <property type="nucleotide sequence ID" value="NZ_JAPFCC010000001.1"/>
</dbReference>
<reference evidence="1 2" key="1">
    <citation type="submission" date="2022-10" db="EMBL/GenBank/DDBJ databases">
        <title>High-quality genome sequences of two octocoral-associated bacteria, Endozoicomonas euniceicola EF212 and Endozoicomonas gorgoniicola PS125.</title>
        <authorList>
            <person name="Chiou Y.-J."/>
            <person name="Chen Y.-H."/>
        </authorList>
    </citation>
    <scope>NUCLEOTIDE SEQUENCE [LARGE SCALE GENOMIC DNA]</scope>
    <source>
        <strain evidence="1 2">PS125</strain>
    </source>
</reference>
<dbReference type="Pfam" id="PF08889">
    <property type="entry name" value="WbqC"/>
    <property type="match status" value="1"/>
</dbReference>
<evidence type="ECO:0000313" key="1">
    <source>
        <dbReference type="EMBL" id="MCW7551389.1"/>
    </source>
</evidence>
<proteinExistence type="predicted"/>
<dbReference type="EMBL" id="JAPFCC010000001">
    <property type="protein sequence ID" value="MCW7551389.1"/>
    <property type="molecule type" value="Genomic_DNA"/>
</dbReference>
<accession>A0ABT3MPU2</accession>
<gene>
    <name evidence="1" type="ORF">NX722_01780</name>
</gene>
<protein>
    <submittedName>
        <fullName evidence="1">WbqC family protein</fullName>
    </submittedName>
</protein>
<organism evidence="1 2">
    <name type="scientific">Endozoicomonas gorgoniicola</name>
    <dbReference type="NCBI Taxonomy" id="1234144"/>
    <lineage>
        <taxon>Bacteria</taxon>
        <taxon>Pseudomonadati</taxon>
        <taxon>Pseudomonadota</taxon>
        <taxon>Gammaproteobacteria</taxon>
        <taxon>Oceanospirillales</taxon>
        <taxon>Endozoicomonadaceae</taxon>
        <taxon>Endozoicomonas</taxon>
    </lineage>
</organism>
<keyword evidence="2" id="KW-1185">Reference proteome</keyword>